<dbReference type="Pfam" id="PF10508">
    <property type="entry name" value="Proteasom_PSMB"/>
    <property type="match status" value="1"/>
</dbReference>
<dbReference type="SUPFAM" id="SSF48371">
    <property type="entry name" value="ARM repeat"/>
    <property type="match status" value="1"/>
</dbReference>
<evidence type="ECO:0000256" key="2">
    <source>
        <dbReference type="ARBA" id="ARBA00014933"/>
    </source>
</evidence>
<dbReference type="AlphaFoldDB" id="A0A9Q0MBN8"/>
<name>A0A9Q0MBN8_BLOTA</name>
<dbReference type="OMA" id="MALNDIM"/>
<keyword evidence="4" id="KW-1185">Reference proteome</keyword>
<dbReference type="Proteomes" id="UP001142055">
    <property type="component" value="Chromosome 1"/>
</dbReference>
<comment type="similarity">
    <text evidence="1">Belongs to the proteasome subunit S5B/HSM3 family.</text>
</comment>
<sequence>MEVDKDAGFKEKLKTHIEKLANPNQENDFLESLECLNALLISSNFNQIREVSKQLDLDNLFRQFNAANEEVFSDSFISVISMFMEAQLGDEVLIKHFDIVLEGLYSPNVIVVDLWLKNIVKPVFVNEAQLKSITNSKINLIPLLRAVIRLTPHISTMVANTAHDISVIASKACRQEFFSPINLEELNHLKTLKKPDLKVDPDVLKIRIYTLVVDISCCSQLLLDLMKANGFLTEITDEFSHKMSDDPLVALNMTKLMTDLASQPHGLEFLRTSTSIFTSIAKRIKEFKMDDAFDSLLIPGLINFFVRVAEFDLDYFSQYPIVIERILTFIEKGTKNPEFFILGIDSIAYVCKKNEGKLFLSKYFERILKQIARIIEVGNTEMKGRVMIALNGIMEVKGADPGDQANKLTETWYRYLDAVGCGISKFMKIAQEPFPDLRLQALNFIRILANSVWGQQILANEPGFLEYILDRQTETNREGVDVKYEIIRDLVMSPFIRLSFTPESILRMRAYFNAGPIDSEMNVAFENA</sequence>
<protein>
    <recommendedName>
        <fullName evidence="2">26S proteasome non-ATPase regulatory subunit 5</fullName>
    </recommendedName>
</protein>
<reference evidence="3" key="1">
    <citation type="submission" date="2022-12" db="EMBL/GenBank/DDBJ databases">
        <title>Genome assemblies of Blomia tropicalis.</title>
        <authorList>
            <person name="Cui Y."/>
        </authorList>
    </citation>
    <scope>NUCLEOTIDE SEQUENCE</scope>
    <source>
        <tissue evidence="3">Adult mites</tissue>
    </source>
</reference>
<dbReference type="InterPro" id="IPR019538">
    <property type="entry name" value="PSMD5"/>
</dbReference>
<accession>A0A9Q0MBN8</accession>
<organism evidence="3 4">
    <name type="scientific">Blomia tropicalis</name>
    <name type="common">Mite</name>
    <dbReference type="NCBI Taxonomy" id="40697"/>
    <lineage>
        <taxon>Eukaryota</taxon>
        <taxon>Metazoa</taxon>
        <taxon>Ecdysozoa</taxon>
        <taxon>Arthropoda</taxon>
        <taxon>Chelicerata</taxon>
        <taxon>Arachnida</taxon>
        <taxon>Acari</taxon>
        <taxon>Acariformes</taxon>
        <taxon>Sarcoptiformes</taxon>
        <taxon>Astigmata</taxon>
        <taxon>Glycyphagoidea</taxon>
        <taxon>Echimyopodidae</taxon>
        <taxon>Blomia</taxon>
    </lineage>
</organism>
<dbReference type="InterPro" id="IPR016024">
    <property type="entry name" value="ARM-type_fold"/>
</dbReference>
<proteinExistence type="inferred from homology"/>
<evidence type="ECO:0000256" key="1">
    <source>
        <dbReference type="ARBA" id="ARBA00006823"/>
    </source>
</evidence>
<dbReference type="PANTHER" id="PTHR13554">
    <property type="entry name" value="26S PROTEASOME NON-ATPASE REGULATORY SUBUNIT 5-RELATED"/>
    <property type="match status" value="1"/>
</dbReference>
<evidence type="ECO:0000313" key="4">
    <source>
        <dbReference type="Proteomes" id="UP001142055"/>
    </source>
</evidence>
<evidence type="ECO:0000313" key="3">
    <source>
        <dbReference type="EMBL" id="KAJ6222592.1"/>
    </source>
</evidence>
<dbReference type="GO" id="GO:0043248">
    <property type="term" value="P:proteasome assembly"/>
    <property type="evidence" value="ECO:0007669"/>
    <property type="project" value="InterPro"/>
</dbReference>
<dbReference type="EMBL" id="JAPWDV010000001">
    <property type="protein sequence ID" value="KAJ6222592.1"/>
    <property type="molecule type" value="Genomic_DNA"/>
</dbReference>
<dbReference type="GO" id="GO:0005829">
    <property type="term" value="C:cytosol"/>
    <property type="evidence" value="ECO:0007669"/>
    <property type="project" value="TreeGrafter"/>
</dbReference>
<gene>
    <name evidence="3" type="ORF">RDWZM_001137</name>
</gene>
<comment type="caution">
    <text evidence="3">The sequence shown here is derived from an EMBL/GenBank/DDBJ whole genome shotgun (WGS) entry which is preliminary data.</text>
</comment>
<dbReference type="PANTHER" id="PTHR13554:SF10">
    <property type="entry name" value="26S PROTEASOME NON-ATPASE REGULATORY SUBUNIT 5"/>
    <property type="match status" value="1"/>
</dbReference>